<evidence type="ECO:0000313" key="2">
    <source>
        <dbReference type="EMBL" id="QVY63730.1"/>
    </source>
</evidence>
<dbReference type="Proteomes" id="UP000679247">
    <property type="component" value="Chromosome"/>
</dbReference>
<dbReference type="Gene3D" id="3.40.630.30">
    <property type="match status" value="1"/>
</dbReference>
<proteinExistence type="predicted"/>
<dbReference type="Pfam" id="PF00583">
    <property type="entry name" value="Acetyltransf_1"/>
    <property type="match status" value="1"/>
</dbReference>
<organism evidence="2 3">
    <name type="scientific">Cytobacillus gottheilii</name>
    <dbReference type="NCBI Taxonomy" id="859144"/>
    <lineage>
        <taxon>Bacteria</taxon>
        <taxon>Bacillati</taxon>
        <taxon>Bacillota</taxon>
        <taxon>Bacilli</taxon>
        <taxon>Bacillales</taxon>
        <taxon>Bacillaceae</taxon>
        <taxon>Cytobacillus</taxon>
    </lineage>
</organism>
<reference evidence="2 3" key="1">
    <citation type="submission" date="2021-03" db="EMBL/GenBank/DDBJ databases">
        <title>The first data on the complete genome of the tetrodotoxin-producing bacterium.</title>
        <authorList>
            <person name="Melnikova D.I."/>
            <person name="Nijland R."/>
            <person name="Magarlamov T.Y."/>
        </authorList>
    </citation>
    <scope>NUCLEOTIDE SEQUENCE [LARGE SCALE GENOMIC DNA]</scope>
    <source>
        <strain evidence="2 3">1839</strain>
    </source>
</reference>
<dbReference type="RefSeq" id="WP_214478810.1">
    <property type="nucleotide sequence ID" value="NZ_CP071709.1"/>
</dbReference>
<dbReference type="PANTHER" id="PTHR43415">
    <property type="entry name" value="SPERMIDINE N(1)-ACETYLTRANSFERASE"/>
    <property type="match status" value="1"/>
</dbReference>
<sequence length="182" mass="20739">MLITKKDLTYKIRLAVHSDARNLSLLRLKIDGETENMDREEGEDFIDQTGFEKIIESDTNHPRTLFLVAEMDGKLIAYSRCAGNDLKRFIHKAEFGLGVLKDYWGYGVGRKLLEATIAWADNNGIAKLELYGVLETNTRGIDLYKSLGFEIEGLIKKDRLLSDGNYYNTYVMARFREDGGSK</sequence>
<dbReference type="InterPro" id="IPR016181">
    <property type="entry name" value="Acyl_CoA_acyltransferase"/>
</dbReference>
<name>A0ABX8FI83_9BACI</name>
<evidence type="ECO:0000313" key="3">
    <source>
        <dbReference type="Proteomes" id="UP000679247"/>
    </source>
</evidence>
<protein>
    <submittedName>
        <fullName evidence="2">GNAT family N-acetyltransferase</fullName>
    </submittedName>
</protein>
<evidence type="ECO:0000259" key="1">
    <source>
        <dbReference type="PROSITE" id="PS51186"/>
    </source>
</evidence>
<dbReference type="CDD" id="cd04301">
    <property type="entry name" value="NAT_SF"/>
    <property type="match status" value="1"/>
</dbReference>
<dbReference type="EMBL" id="CP071709">
    <property type="protein sequence ID" value="QVY63730.1"/>
    <property type="molecule type" value="Genomic_DNA"/>
</dbReference>
<accession>A0ABX8FI83</accession>
<dbReference type="SUPFAM" id="SSF55729">
    <property type="entry name" value="Acyl-CoA N-acyltransferases (Nat)"/>
    <property type="match status" value="1"/>
</dbReference>
<dbReference type="InterPro" id="IPR000182">
    <property type="entry name" value="GNAT_dom"/>
</dbReference>
<keyword evidence="3" id="KW-1185">Reference proteome</keyword>
<feature type="domain" description="N-acetyltransferase" evidence="1">
    <location>
        <begin position="24"/>
        <end position="177"/>
    </location>
</feature>
<gene>
    <name evidence="2" type="ORF">J1899_10720</name>
</gene>
<dbReference type="PROSITE" id="PS51186">
    <property type="entry name" value="GNAT"/>
    <property type="match status" value="1"/>
</dbReference>
<dbReference type="PANTHER" id="PTHR43415:SF3">
    <property type="entry name" value="GNAT-FAMILY ACETYLTRANSFERASE"/>
    <property type="match status" value="1"/>
</dbReference>